<evidence type="ECO:0000313" key="2">
    <source>
        <dbReference type="EMBL" id="KKL11102.1"/>
    </source>
</evidence>
<proteinExistence type="predicted"/>
<reference evidence="2" key="1">
    <citation type="journal article" date="2015" name="Nature">
        <title>Complex archaea that bridge the gap between prokaryotes and eukaryotes.</title>
        <authorList>
            <person name="Spang A."/>
            <person name="Saw J.H."/>
            <person name="Jorgensen S.L."/>
            <person name="Zaremba-Niedzwiedzka K."/>
            <person name="Martijn J."/>
            <person name="Lind A.E."/>
            <person name="van Eijk R."/>
            <person name="Schleper C."/>
            <person name="Guy L."/>
            <person name="Ettema T.J."/>
        </authorList>
    </citation>
    <scope>NUCLEOTIDE SEQUENCE</scope>
</reference>
<dbReference type="AlphaFoldDB" id="A0A0F9BB86"/>
<accession>A0A0F9BB86</accession>
<dbReference type="EMBL" id="LAZR01041790">
    <property type="protein sequence ID" value="KKL11102.1"/>
    <property type="molecule type" value="Genomic_DNA"/>
</dbReference>
<sequence length="40" mass="4412">MAKEKSKPDKKKVSAKELGPGAFTSQKDYEEQVALEAESK</sequence>
<feature type="region of interest" description="Disordered" evidence="1">
    <location>
        <begin position="1"/>
        <end position="40"/>
    </location>
</feature>
<organism evidence="2">
    <name type="scientific">marine sediment metagenome</name>
    <dbReference type="NCBI Taxonomy" id="412755"/>
    <lineage>
        <taxon>unclassified sequences</taxon>
        <taxon>metagenomes</taxon>
        <taxon>ecological metagenomes</taxon>
    </lineage>
</organism>
<protein>
    <submittedName>
        <fullName evidence="2">Uncharacterized protein</fullName>
    </submittedName>
</protein>
<gene>
    <name evidence="2" type="ORF">LCGC14_2549190</name>
</gene>
<evidence type="ECO:0000256" key="1">
    <source>
        <dbReference type="SAM" id="MobiDB-lite"/>
    </source>
</evidence>
<comment type="caution">
    <text evidence="2">The sequence shown here is derived from an EMBL/GenBank/DDBJ whole genome shotgun (WGS) entry which is preliminary data.</text>
</comment>
<name>A0A0F9BB86_9ZZZZ</name>
<feature type="compositionally biased region" description="Basic and acidic residues" evidence="1">
    <location>
        <begin position="1"/>
        <end position="15"/>
    </location>
</feature>